<accession>A0ABT4RS62</accession>
<dbReference type="PANTHER" id="PTHR12526">
    <property type="entry name" value="GLYCOSYLTRANSFERASE"/>
    <property type="match status" value="1"/>
</dbReference>
<dbReference type="GO" id="GO:0016757">
    <property type="term" value="F:glycosyltransferase activity"/>
    <property type="evidence" value="ECO:0007669"/>
    <property type="project" value="UniProtKB-KW"/>
</dbReference>
<feature type="domain" description="Glycosyltransferase subfamily 4-like N-terminal" evidence="4">
    <location>
        <begin position="13"/>
        <end position="173"/>
    </location>
</feature>
<dbReference type="RefSeq" id="WP_202956359.1">
    <property type="nucleotide sequence ID" value="NZ_JAPCID010000054.1"/>
</dbReference>
<dbReference type="InterPro" id="IPR001296">
    <property type="entry name" value="Glyco_trans_1"/>
</dbReference>
<dbReference type="EMBL" id="JAPCID010000054">
    <property type="protein sequence ID" value="MDA0141332.1"/>
    <property type="molecule type" value="Genomic_DNA"/>
</dbReference>
<dbReference type="EC" id="2.4.-.-" evidence="5"/>
<keyword evidence="1 5" id="KW-0328">Glycosyltransferase</keyword>
<keyword evidence="6" id="KW-1185">Reference proteome</keyword>
<dbReference type="SUPFAM" id="SSF53756">
    <property type="entry name" value="UDP-Glycosyltransferase/glycogen phosphorylase"/>
    <property type="match status" value="1"/>
</dbReference>
<proteinExistence type="predicted"/>
<keyword evidence="2 5" id="KW-0808">Transferase</keyword>
<reference evidence="5" key="1">
    <citation type="submission" date="2022-10" db="EMBL/GenBank/DDBJ databases">
        <title>The WGS of Solirubrobacter sp. CPCC 204708.</title>
        <authorList>
            <person name="Jiang Z."/>
        </authorList>
    </citation>
    <scope>NUCLEOTIDE SEQUENCE</scope>
    <source>
        <strain evidence="5">CPCC 204708</strain>
    </source>
</reference>
<comment type="caution">
    <text evidence="5">The sequence shown here is derived from an EMBL/GenBank/DDBJ whole genome shotgun (WGS) entry which is preliminary data.</text>
</comment>
<dbReference type="Proteomes" id="UP001147700">
    <property type="component" value="Unassembled WGS sequence"/>
</dbReference>
<evidence type="ECO:0000256" key="2">
    <source>
        <dbReference type="ARBA" id="ARBA00022679"/>
    </source>
</evidence>
<evidence type="ECO:0000313" key="6">
    <source>
        <dbReference type="Proteomes" id="UP001147700"/>
    </source>
</evidence>
<dbReference type="InterPro" id="IPR028098">
    <property type="entry name" value="Glyco_trans_4-like_N"/>
</dbReference>
<dbReference type="Pfam" id="PF00534">
    <property type="entry name" value="Glycos_transf_1"/>
    <property type="match status" value="1"/>
</dbReference>
<name>A0ABT4RS62_9ACTN</name>
<organism evidence="5 6">
    <name type="scientific">Solirubrobacter deserti</name>
    <dbReference type="NCBI Taxonomy" id="2282478"/>
    <lineage>
        <taxon>Bacteria</taxon>
        <taxon>Bacillati</taxon>
        <taxon>Actinomycetota</taxon>
        <taxon>Thermoleophilia</taxon>
        <taxon>Solirubrobacterales</taxon>
        <taxon>Solirubrobacteraceae</taxon>
        <taxon>Solirubrobacter</taxon>
    </lineage>
</organism>
<evidence type="ECO:0000259" key="4">
    <source>
        <dbReference type="Pfam" id="PF13579"/>
    </source>
</evidence>
<dbReference type="Gene3D" id="3.40.50.2000">
    <property type="entry name" value="Glycogen Phosphorylase B"/>
    <property type="match status" value="2"/>
</dbReference>
<protein>
    <submittedName>
        <fullName evidence="5">Glycosyltransferase</fullName>
        <ecNumber evidence="5">2.4.-.-</ecNumber>
    </submittedName>
</protein>
<evidence type="ECO:0000259" key="3">
    <source>
        <dbReference type="Pfam" id="PF00534"/>
    </source>
</evidence>
<gene>
    <name evidence="5" type="ORF">OJ962_27800</name>
</gene>
<evidence type="ECO:0000256" key="1">
    <source>
        <dbReference type="ARBA" id="ARBA00022676"/>
    </source>
</evidence>
<sequence>MKRILHVMQPRDGGVPQLVTNVSGELSARGWEVEVAASEAAGPGSPQRARLEAAGARVHALPMTGLIGAGDARAAARLRELDSERRYDVIHAHSSKAGALVRAALPRPERIVYTPHCFAFLAGFGAARAVYWAAEQALLPRTGAVVACSRWEAAKSRRSLLGAHRKLRVVQNGVPACERVEPDPRITALPRPIIGFLTRLDPPKEPVRLIEAAALERFPGTVVIVGSGQFEGEVREAIAAHGLGERVLHLPFNPPVERFLHGFDMLVLPSRWESLPLAILEAMACGLPTIASDVGGMAEAIEDGVTGRLVPPEDTPALAAAIGALAQDPEGLRAMGARARERWSERFSLTRMVDELEAVYAERAAA</sequence>
<evidence type="ECO:0000313" key="5">
    <source>
        <dbReference type="EMBL" id="MDA0141332.1"/>
    </source>
</evidence>
<feature type="domain" description="Glycosyl transferase family 1" evidence="3">
    <location>
        <begin position="191"/>
        <end position="342"/>
    </location>
</feature>
<dbReference type="Pfam" id="PF13579">
    <property type="entry name" value="Glyco_trans_4_4"/>
    <property type="match status" value="1"/>
</dbReference>